<dbReference type="PATRIC" id="fig|1163408.3.peg.852"/>
<protein>
    <submittedName>
        <fullName evidence="1">Uncharacterized protein</fullName>
    </submittedName>
</protein>
<dbReference type="OrthoDB" id="5942201at2"/>
<dbReference type="Proteomes" id="UP000004210">
    <property type="component" value="Unassembled WGS sequence"/>
</dbReference>
<name>I4VVT2_9GAMM</name>
<proteinExistence type="predicted"/>
<dbReference type="SUPFAM" id="SSF55729">
    <property type="entry name" value="Acyl-CoA N-acyltransferases (Nat)"/>
    <property type="match status" value="1"/>
</dbReference>
<evidence type="ECO:0000313" key="2">
    <source>
        <dbReference type="Proteomes" id="UP000004210"/>
    </source>
</evidence>
<dbReference type="EMBL" id="AJXU01000021">
    <property type="protein sequence ID" value="EIL91323.1"/>
    <property type="molecule type" value="Genomic_DNA"/>
</dbReference>
<reference evidence="1 2" key="1">
    <citation type="journal article" date="2012" name="J. Bacteriol.">
        <title>Genome sequences for six rhodanobacter strains, isolated from soils and the terrestrial subsurface, with variable denitrification capabilities.</title>
        <authorList>
            <person name="Kostka J.E."/>
            <person name="Green S.J."/>
            <person name="Rishishwar L."/>
            <person name="Prakash O."/>
            <person name="Katz L.S."/>
            <person name="Marino-Ramirez L."/>
            <person name="Jordan I.K."/>
            <person name="Munk C."/>
            <person name="Ivanova N."/>
            <person name="Mikhailova N."/>
            <person name="Watson D.B."/>
            <person name="Brown S.D."/>
            <person name="Palumbo A.V."/>
            <person name="Brooks S.C."/>
        </authorList>
    </citation>
    <scope>NUCLEOTIDE SEQUENCE [LARGE SCALE GENOMIC DNA]</scope>
    <source>
        <strain evidence="2">Jip2T</strain>
    </source>
</reference>
<dbReference type="RefSeq" id="WP_007080469.1">
    <property type="nucleotide sequence ID" value="NZ_AJXU01000021.1"/>
</dbReference>
<dbReference type="AlphaFoldDB" id="I4VVT2"/>
<accession>I4VVT2</accession>
<evidence type="ECO:0000313" key="1">
    <source>
        <dbReference type="EMBL" id="EIL91323.1"/>
    </source>
</evidence>
<gene>
    <name evidence="1" type="ORF">UU9_04142</name>
</gene>
<organism evidence="1 2">
    <name type="scientific">Rhodanobacter fulvus Jip2</name>
    <dbReference type="NCBI Taxonomy" id="1163408"/>
    <lineage>
        <taxon>Bacteria</taxon>
        <taxon>Pseudomonadati</taxon>
        <taxon>Pseudomonadota</taxon>
        <taxon>Gammaproteobacteria</taxon>
        <taxon>Lysobacterales</taxon>
        <taxon>Rhodanobacteraceae</taxon>
        <taxon>Rhodanobacter</taxon>
    </lineage>
</organism>
<dbReference type="Gene3D" id="3.40.630.30">
    <property type="match status" value="1"/>
</dbReference>
<sequence length="366" mass="40952">MSQPNIDDGRRFAGAAPSAYTQIDANIEQDRATAAGVWDGILGWTGRFPEMYDAFYRDCPGGRPVLKFLRHEPSQTIVGTGGVGPRRVLWRDLEIRAGVLAHFCVTPTHRSVKPAIFMLRSMVEAARGRFDVLYGFPRPKAAAICKLAGYKVGGELIRRVKILRHENYAARFLPRPLAILVGRLIDLVFRISDIARHPTGRATPFAEWTDAVDPRMGELWEKTDHGDGWTAVRDTETLRWRFDRLLSTRRCYLLLGDAPGGPLSAWFACDTHPRDASILTINDFWSKDGLNAIDPSAVRTLCRAARDEGFHALELRFTGSEQAHASWANEGFTERGRQPLYVLWLNPDLAGELAGKMHITDIDNDG</sequence>
<comment type="caution">
    <text evidence="1">The sequence shown here is derived from an EMBL/GenBank/DDBJ whole genome shotgun (WGS) entry which is preliminary data.</text>
</comment>
<keyword evidence="2" id="KW-1185">Reference proteome</keyword>
<dbReference type="InterPro" id="IPR016181">
    <property type="entry name" value="Acyl_CoA_acyltransferase"/>
</dbReference>